<organism evidence="3 4">
    <name type="scientific">Pneumocystis murina (strain B123)</name>
    <name type="common">Mouse pneumocystis pneumonia agent</name>
    <name type="synonym">Pneumocystis carinii f. sp. muris</name>
    <dbReference type="NCBI Taxonomy" id="1069680"/>
    <lineage>
        <taxon>Eukaryota</taxon>
        <taxon>Fungi</taxon>
        <taxon>Dikarya</taxon>
        <taxon>Ascomycota</taxon>
        <taxon>Taphrinomycotina</taxon>
        <taxon>Pneumocystomycetes</taxon>
        <taxon>Pneumocystaceae</taxon>
        <taxon>Pneumocystis</taxon>
    </lineage>
</organism>
<dbReference type="CDD" id="cd15857">
    <property type="entry name" value="SNARE_SEC9C"/>
    <property type="match status" value="1"/>
</dbReference>
<dbReference type="HOGENOM" id="CLU_020823_0_0_1"/>
<dbReference type="VEuPathDB" id="FungiDB:PNEG_00173"/>
<dbReference type="EMBL" id="AFWA02000005">
    <property type="protein sequence ID" value="EMR11739.1"/>
    <property type="molecule type" value="Genomic_DNA"/>
</dbReference>
<dbReference type="STRING" id="1069680.M7PMQ0"/>
<dbReference type="GeneID" id="19893871"/>
<evidence type="ECO:0000259" key="2">
    <source>
        <dbReference type="PROSITE" id="PS50192"/>
    </source>
</evidence>
<dbReference type="InterPro" id="IPR000727">
    <property type="entry name" value="T_SNARE_dom"/>
</dbReference>
<dbReference type="GO" id="GO:0005484">
    <property type="term" value="F:SNAP receptor activity"/>
    <property type="evidence" value="ECO:0007669"/>
    <property type="project" value="TreeGrafter"/>
</dbReference>
<sequence>MENNKSESNISEKSTFGSRNPTFSGNSYNFLRNAGLFETNDTYEQSRSKLFETLPPKYEQHAFNSKYTSNLNNSHKFSSNDEYTPYNLEDSDNEDVDAIKQEMRFIKQNSLSSTRNAIRTAIHAEEIGRQTLERLGTQSEKIGNTEKHLDLANVTAKMAEEKNKMLNQLNRSVFIPHFSNPWKKQTRLKEREQYIRDQYELEQMERERTKRSDNESNRRIKEVLCKQKAKSFEKQTLNDSMRYRFEPDEEDNELENEIDQNLTQLGNITAQLKAIATATQEEILSQNNRLDRISDKGHKLNAEIHVNAERLRRIN</sequence>
<evidence type="ECO:0000313" key="4">
    <source>
        <dbReference type="Proteomes" id="UP000011958"/>
    </source>
</evidence>
<reference evidence="4" key="1">
    <citation type="journal article" date="2016" name="Nat. Commun.">
        <title>Genome analysis of three Pneumocystis species reveals adaptation mechanisms to life exclusively in mammalian hosts.</title>
        <authorList>
            <person name="Ma L."/>
            <person name="Chen Z."/>
            <person name="Huang D.W."/>
            <person name="Kutty G."/>
            <person name="Ishihara M."/>
            <person name="Wang H."/>
            <person name="Abouelleil A."/>
            <person name="Bishop L."/>
            <person name="Davey E."/>
            <person name="Deng R."/>
            <person name="Deng X."/>
            <person name="Fan L."/>
            <person name="Fantoni G."/>
            <person name="Fitzgerald M."/>
            <person name="Gogineni E."/>
            <person name="Goldberg J.M."/>
            <person name="Handley G."/>
            <person name="Hu X."/>
            <person name="Huber C."/>
            <person name="Jiao X."/>
            <person name="Jones K."/>
            <person name="Levin J.Z."/>
            <person name="Liu Y."/>
            <person name="Macdonald P."/>
            <person name="Melnikov A."/>
            <person name="Raley C."/>
            <person name="Sassi M."/>
            <person name="Sherman B.T."/>
            <person name="Song X."/>
            <person name="Sykes S."/>
            <person name="Tran B."/>
            <person name="Walsh L."/>
            <person name="Xia Y."/>
            <person name="Yang J."/>
            <person name="Young S."/>
            <person name="Zeng Q."/>
            <person name="Zheng X."/>
            <person name="Stephens R."/>
            <person name="Nusbaum C."/>
            <person name="Birren B.W."/>
            <person name="Azadi P."/>
            <person name="Lempicki R.A."/>
            <person name="Cuomo C.A."/>
            <person name="Kovacs J.A."/>
        </authorList>
    </citation>
    <scope>NUCLEOTIDE SEQUENCE [LARGE SCALE GENOMIC DNA]</scope>
    <source>
        <strain evidence="4">B123</strain>
    </source>
</reference>
<comment type="similarity">
    <text evidence="1">Belongs to the SNAP-25 family.</text>
</comment>
<dbReference type="OMA" id="TNQRMER"/>
<dbReference type="GO" id="GO:0006887">
    <property type="term" value="P:exocytosis"/>
    <property type="evidence" value="ECO:0007669"/>
    <property type="project" value="TreeGrafter"/>
</dbReference>
<dbReference type="PROSITE" id="PS50192">
    <property type="entry name" value="T_SNARE"/>
    <property type="match status" value="1"/>
</dbReference>
<dbReference type="GO" id="GO:0019905">
    <property type="term" value="F:syntaxin binding"/>
    <property type="evidence" value="ECO:0007669"/>
    <property type="project" value="TreeGrafter"/>
</dbReference>
<evidence type="ECO:0000256" key="1">
    <source>
        <dbReference type="ARBA" id="ARBA00009480"/>
    </source>
</evidence>
<proteinExistence type="inferred from homology"/>
<dbReference type="OrthoDB" id="18679at2759"/>
<dbReference type="GO" id="GO:0005628">
    <property type="term" value="C:prospore membrane"/>
    <property type="evidence" value="ECO:0007669"/>
    <property type="project" value="EnsemblFungi"/>
</dbReference>
<dbReference type="GO" id="GO:0006906">
    <property type="term" value="P:vesicle fusion"/>
    <property type="evidence" value="ECO:0007669"/>
    <property type="project" value="TreeGrafter"/>
</dbReference>
<dbReference type="Proteomes" id="UP000011958">
    <property type="component" value="Unassembled WGS sequence"/>
</dbReference>
<dbReference type="eggNOG" id="KOG3065">
    <property type="taxonomic scope" value="Eukaryota"/>
</dbReference>
<dbReference type="GO" id="GO:0031201">
    <property type="term" value="C:SNARE complex"/>
    <property type="evidence" value="ECO:0007669"/>
    <property type="project" value="TreeGrafter"/>
</dbReference>
<dbReference type="CDD" id="cd15886">
    <property type="entry name" value="SNARE_SEC9N"/>
    <property type="match status" value="1"/>
</dbReference>
<dbReference type="AlphaFoldDB" id="M7PMQ0"/>
<protein>
    <recommendedName>
        <fullName evidence="2">t-SNARE coiled-coil homology domain-containing protein</fullName>
    </recommendedName>
</protein>
<name>M7PMQ0_PNEMU</name>
<dbReference type="PANTHER" id="PTHR19305">
    <property type="entry name" value="SYNAPTOSOMAL ASSOCIATED PROTEIN"/>
    <property type="match status" value="1"/>
</dbReference>
<comment type="caution">
    <text evidence="3">The sequence shown here is derived from an EMBL/GenBank/DDBJ whole genome shotgun (WGS) entry which is preliminary data.</text>
</comment>
<dbReference type="RefSeq" id="XP_007872034.1">
    <property type="nucleotide sequence ID" value="XM_007873843.1"/>
</dbReference>
<feature type="domain" description="T-SNARE coiled-coil homology" evidence="2">
    <location>
        <begin position="252"/>
        <end position="314"/>
    </location>
</feature>
<dbReference type="Gene3D" id="1.20.5.110">
    <property type="match status" value="2"/>
</dbReference>
<dbReference type="PANTHER" id="PTHR19305:SF9">
    <property type="entry name" value="SYNAPTOSOMAL-ASSOCIATED PROTEIN 29"/>
    <property type="match status" value="1"/>
</dbReference>
<dbReference type="SUPFAM" id="SSF58038">
    <property type="entry name" value="SNARE fusion complex"/>
    <property type="match status" value="2"/>
</dbReference>
<dbReference type="SMART" id="SM00397">
    <property type="entry name" value="t_SNARE"/>
    <property type="match status" value="2"/>
</dbReference>
<dbReference type="GO" id="GO:0005886">
    <property type="term" value="C:plasma membrane"/>
    <property type="evidence" value="ECO:0007669"/>
    <property type="project" value="TreeGrafter"/>
</dbReference>
<gene>
    <name evidence="3" type="ORF">PNEG_00173</name>
</gene>
<evidence type="ECO:0000313" key="3">
    <source>
        <dbReference type="EMBL" id="EMR11739.1"/>
    </source>
</evidence>
<dbReference type="GO" id="GO:0032120">
    <property type="term" value="P:ascospore-type prospore membrane formation"/>
    <property type="evidence" value="ECO:0007669"/>
    <property type="project" value="EnsemblFungi"/>
</dbReference>
<accession>M7PMQ0</accession>
<keyword evidence="4" id="KW-1185">Reference proteome</keyword>